<evidence type="ECO:0000256" key="2">
    <source>
        <dbReference type="ARBA" id="ARBA00022491"/>
    </source>
</evidence>
<feature type="compositionally biased region" description="Basic and acidic residues" evidence="6">
    <location>
        <begin position="250"/>
        <end position="262"/>
    </location>
</feature>
<protein>
    <recommendedName>
        <fullName evidence="9">Transcriptional regulatory protein DEP1</fullName>
    </recommendedName>
</protein>
<evidence type="ECO:0000256" key="3">
    <source>
        <dbReference type="ARBA" id="ARBA00023015"/>
    </source>
</evidence>
<feature type="compositionally biased region" description="Basic and acidic residues" evidence="6">
    <location>
        <begin position="62"/>
        <end position="73"/>
    </location>
</feature>
<gene>
    <name evidence="7" type="ORF">JDV02_001289</name>
</gene>
<dbReference type="InterPro" id="IPR013907">
    <property type="entry name" value="Sds3"/>
</dbReference>
<accession>A0A9Q8Q7U6</accession>
<dbReference type="Proteomes" id="UP000829364">
    <property type="component" value="Chromosome 1"/>
</dbReference>
<feature type="compositionally biased region" description="Low complexity" evidence="6">
    <location>
        <begin position="1"/>
        <end position="17"/>
    </location>
</feature>
<organism evidence="7 8">
    <name type="scientific">Purpureocillium takamizusanense</name>
    <dbReference type="NCBI Taxonomy" id="2060973"/>
    <lineage>
        <taxon>Eukaryota</taxon>
        <taxon>Fungi</taxon>
        <taxon>Dikarya</taxon>
        <taxon>Ascomycota</taxon>
        <taxon>Pezizomycotina</taxon>
        <taxon>Sordariomycetes</taxon>
        <taxon>Hypocreomycetidae</taxon>
        <taxon>Hypocreales</taxon>
        <taxon>Ophiocordycipitaceae</taxon>
        <taxon>Purpureocillium</taxon>
    </lineage>
</organism>
<feature type="region of interest" description="Disordered" evidence="6">
    <location>
        <begin position="513"/>
        <end position="658"/>
    </location>
</feature>
<evidence type="ECO:0000313" key="7">
    <source>
        <dbReference type="EMBL" id="UNI14685.1"/>
    </source>
</evidence>
<reference evidence="7" key="1">
    <citation type="submission" date="2021-11" db="EMBL/GenBank/DDBJ databases">
        <title>Purpureocillium_takamizusanense_genome.</title>
        <authorList>
            <person name="Nguyen N.-H."/>
        </authorList>
    </citation>
    <scope>NUCLEOTIDE SEQUENCE</scope>
    <source>
        <strain evidence="7">PT3</strain>
    </source>
</reference>
<dbReference type="KEGG" id="ptkz:JDV02_001289"/>
<evidence type="ECO:0000256" key="5">
    <source>
        <dbReference type="ARBA" id="ARBA00023242"/>
    </source>
</evidence>
<feature type="compositionally biased region" description="Polar residues" evidence="6">
    <location>
        <begin position="617"/>
        <end position="638"/>
    </location>
</feature>
<dbReference type="Pfam" id="PF08598">
    <property type="entry name" value="Sds3"/>
    <property type="match status" value="1"/>
</dbReference>
<feature type="compositionally biased region" description="Pro residues" evidence="6">
    <location>
        <begin position="591"/>
        <end position="600"/>
    </location>
</feature>
<feature type="compositionally biased region" description="Basic residues" evidence="6">
    <location>
        <begin position="263"/>
        <end position="275"/>
    </location>
</feature>
<feature type="compositionally biased region" description="Acidic residues" evidence="6">
    <location>
        <begin position="215"/>
        <end position="228"/>
    </location>
</feature>
<feature type="compositionally biased region" description="Polar residues" evidence="6">
    <location>
        <begin position="560"/>
        <end position="572"/>
    </location>
</feature>
<keyword evidence="8" id="KW-1185">Reference proteome</keyword>
<keyword evidence="5" id="KW-0539">Nucleus</keyword>
<feature type="compositionally biased region" description="Basic and acidic residues" evidence="6">
    <location>
        <begin position="84"/>
        <end position="102"/>
    </location>
</feature>
<keyword evidence="4" id="KW-0804">Transcription</keyword>
<name>A0A9Q8Q7U6_9HYPO</name>
<feature type="compositionally biased region" description="Basic and acidic residues" evidence="6">
    <location>
        <begin position="42"/>
        <end position="54"/>
    </location>
</feature>
<dbReference type="AlphaFoldDB" id="A0A9Q8Q7U6"/>
<evidence type="ECO:0000256" key="4">
    <source>
        <dbReference type="ARBA" id="ARBA00023163"/>
    </source>
</evidence>
<dbReference type="OrthoDB" id="20886at2759"/>
<sequence length="658" mass="71987">MAATASASATQSPAGPGVADLEDSNVSSPLSEVDDGDTNDGDIERMHLDSRGDDGDNSSASGDERPDARHDGSDSDSALSDAASDVHSDANDTEAETERLYDTPKNQRQRDVLVDQFNNGQVFEHTPSKLRRTTRAAGEHADDESVSGDDASVPSSHAVGDESPAKPATTNNTSVDEDVKQDAHERKRKRSPLADQSESDQPLRKRTGSVAAGDADGDDDLPMNEDDTPSVIPLSGQQSGGEDEESGPPSRRDTTAEGEARPAKKSTRSSLKRKGLAVDDATGEVDSDARDDQADATAGDETEQPEDEPDADVDEEADAAAKNIEEMERKTAAFKDWTHIEEMFSIFRERLYKDRLRRLEEEEQSLLADEPTHPEYLNMKKCIDDRLNKRKQEIKTEFDYRMKAHERRAVAQRAQIWSQFYQAIRERRELALERLNQQWYEVQSARRKAHSLPDYGLLFPKDPAQRVRNAVAYNTEVSTLAGLAKYEGFPGGPELRGASTAEVDADFSAIEQVRRNRHRPPPPPPPAATVQTREEYHHGPPTFSRLGPAGEQFIKDTPWANPNHSAHKQYQPNHAPPGSRPEPSTAAGPTVQPPNGPPPADVKAAFDGQPAARRSPAMSSRISESPDMTRSKLNSTSHPMKRVGSIPNLGRGPKTAAA</sequence>
<dbReference type="RefSeq" id="XP_047838166.1">
    <property type="nucleotide sequence ID" value="XM_047982204.1"/>
</dbReference>
<evidence type="ECO:0000256" key="6">
    <source>
        <dbReference type="SAM" id="MobiDB-lite"/>
    </source>
</evidence>
<comment type="subcellular location">
    <subcellularLocation>
        <location evidence="1">Nucleus</location>
    </subcellularLocation>
</comment>
<dbReference type="PANTHER" id="PTHR21964">
    <property type="entry name" value="BREAST CANCER METASTASIS-SUPPRESSOR 1"/>
    <property type="match status" value="1"/>
</dbReference>
<dbReference type="EMBL" id="CP086354">
    <property type="protein sequence ID" value="UNI14685.1"/>
    <property type="molecule type" value="Genomic_DNA"/>
</dbReference>
<proteinExistence type="predicted"/>
<feature type="region of interest" description="Disordered" evidence="6">
    <location>
        <begin position="1"/>
        <end position="316"/>
    </location>
</feature>
<dbReference type="GO" id="GO:0010468">
    <property type="term" value="P:regulation of gene expression"/>
    <property type="evidence" value="ECO:0007669"/>
    <property type="project" value="UniProtKB-ARBA"/>
</dbReference>
<dbReference type="GO" id="GO:0005654">
    <property type="term" value="C:nucleoplasm"/>
    <property type="evidence" value="ECO:0007669"/>
    <property type="project" value="UniProtKB-ARBA"/>
</dbReference>
<dbReference type="GeneID" id="72063252"/>
<keyword evidence="2" id="KW-0678">Repressor</keyword>
<feature type="compositionally biased region" description="Acidic residues" evidence="6">
    <location>
        <begin position="32"/>
        <end position="41"/>
    </location>
</feature>
<dbReference type="SMART" id="SM01401">
    <property type="entry name" value="Sds3"/>
    <property type="match status" value="1"/>
</dbReference>
<feature type="compositionally biased region" description="Acidic residues" evidence="6">
    <location>
        <begin position="298"/>
        <end position="316"/>
    </location>
</feature>
<keyword evidence="3" id="KW-0805">Transcription regulation</keyword>
<evidence type="ECO:0008006" key="9">
    <source>
        <dbReference type="Google" id="ProtNLM"/>
    </source>
</evidence>
<evidence type="ECO:0000256" key="1">
    <source>
        <dbReference type="ARBA" id="ARBA00004123"/>
    </source>
</evidence>
<evidence type="ECO:0000313" key="8">
    <source>
        <dbReference type="Proteomes" id="UP000829364"/>
    </source>
</evidence>